<feature type="binding site" evidence="5">
    <location>
        <position position="71"/>
    </location>
    <ligand>
        <name>substrate</name>
    </ligand>
</feature>
<dbReference type="Pfam" id="PF01509">
    <property type="entry name" value="TruB_N"/>
    <property type="match status" value="1"/>
</dbReference>
<dbReference type="RefSeq" id="WP_281264046.1">
    <property type="nucleotide sequence ID" value="NZ_LN774881.1"/>
</dbReference>
<dbReference type="InterPro" id="IPR036974">
    <property type="entry name" value="PUA_sf"/>
</dbReference>
<evidence type="ECO:0000256" key="1">
    <source>
        <dbReference type="ARBA" id="ARBA00000385"/>
    </source>
</evidence>
<dbReference type="InterPro" id="IPR014780">
    <property type="entry name" value="tRNA_psdUridine_synth_TruB"/>
</dbReference>
<keyword evidence="10" id="KW-1185">Reference proteome</keyword>
<protein>
    <recommendedName>
        <fullName evidence="5">tRNA pseudouridine synthase B</fullName>
        <ecNumber evidence="5">5.4.99.25</ecNumber>
    </recommendedName>
    <alternativeName>
        <fullName evidence="5">tRNA pseudouridine(55) synthase</fullName>
        <shortName evidence="5">Psi55 synthase</shortName>
    </alternativeName>
    <alternativeName>
        <fullName evidence="5">tRNA pseudouridylate synthase</fullName>
    </alternativeName>
    <alternativeName>
        <fullName evidence="5">tRNA-uridine isomerase</fullName>
    </alternativeName>
</protein>
<dbReference type="AlphaFoldDB" id="A0A0H5BX32"/>
<dbReference type="GO" id="GO:0031119">
    <property type="term" value="P:tRNA pseudouridine synthesis"/>
    <property type="evidence" value="ECO:0007669"/>
    <property type="project" value="UniProtKB-UniRule"/>
</dbReference>
<evidence type="ECO:0000259" key="6">
    <source>
        <dbReference type="Pfam" id="PF01509"/>
    </source>
</evidence>
<comment type="similarity">
    <text evidence="2 5">Belongs to the pseudouridine synthase TruB family. Type 1 subfamily.</text>
</comment>
<gene>
    <name evidence="5 9" type="primary">truB</name>
    <name evidence="9" type="ORF">WEOB_203</name>
</gene>
<keyword evidence="3 5" id="KW-0819">tRNA processing</keyword>
<dbReference type="PATRIC" id="fig|1594731.3.peg.191"/>
<evidence type="ECO:0000256" key="4">
    <source>
        <dbReference type="ARBA" id="ARBA00023235"/>
    </source>
</evidence>
<feature type="active site" description="Nucleophile" evidence="5">
    <location>
        <position position="43"/>
    </location>
</feature>
<dbReference type="InterPro" id="IPR032819">
    <property type="entry name" value="TruB_C"/>
</dbReference>
<dbReference type="GO" id="GO:1990481">
    <property type="term" value="P:mRNA pseudouridine synthesis"/>
    <property type="evidence" value="ECO:0007669"/>
    <property type="project" value="TreeGrafter"/>
</dbReference>
<evidence type="ECO:0000256" key="2">
    <source>
        <dbReference type="ARBA" id="ARBA00005642"/>
    </source>
</evidence>
<dbReference type="Pfam" id="PF09157">
    <property type="entry name" value="TruB-C_2"/>
    <property type="match status" value="1"/>
</dbReference>
<dbReference type="Pfam" id="PF16198">
    <property type="entry name" value="TruB_C_2"/>
    <property type="match status" value="1"/>
</dbReference>
<evidence type="ECO:0000259" key="7">
    <source>
        <dbReference type="Pfam" id="PF09157"/>
    </source>
</evidence>
<dbReference type="STRING" id="1594731.WEOB_203"/>
<name>A0A0H5BX32_9ENTR</name>
<dbReference type="KEGG" id="wca:WEOB_203"/>
<comment type="caution">
    <text evidence="5">Lacks conserved residue(s) required for the propagation of feature annotation.</text>
</comment>
<evidence type="ECO:0000313" key="10">
    <source>
        <dbReference type="Proteomes" id="UP000242753"/>
    </source>
</evidence>
<dbReference type="SUPFAM" id="SSF55120">
    <property type="entry name" value="Pseudouridine synthase"/>
    <property type="match status" value="1"/>
</dbReference>
<dbReference type="GO" id="GO:0160148">
    <property type="term" value="F:tRNA pseudouridine(55) synthase activity"/>
    <property type="evidence" value="ECO:0007669"/>
    <property type="project" value="UniProtKB-EC"/>
</dbReference>
<evidence type="ECO:0000256" key="3">
    <source>
        <dbReference type="ARBA" id="ARBA00022694"/>
    </source>
</evidence>
<sequence>MYYRNIHGVVFLDKPVGLSSNIFLQKVKVLLRVNKAGYIGTLDPQASGMLPICFGEATKFSQYLLNTSKHYRVVAKLGEKTDTFDSEGNIINIRPVNINLHKLKIALSSFFGRINQIPPMFSAIKYQGKPLYKYARKGVFFSRKVRSVFVYNLKLIYYDKISIAIDIICSKGTYIRAIIDDLGEKLGCGAHVISLRRLGIGIFSSSCMVDFEKLKSKLYEKDVEDLYKKEFFSINNILLDMPIINLSSHIVEKIKCGESVIISTNLLKSGLVCLIEENINKNFIGIGRISISTGKLIPVRLVTRNKIVKSFI</sequence>
<dbReference type="InterPro" id="IPR015240">
    <property type="entry name" value="tRNA_sdUridine_synth_fam1_C"/>
</dbReference>
<dbReference type="PANTHER" id="PTHR13767:SF2">
    <property type="entry name" value="PSEUDOURIDYLATE SYNTHASE TRUB1"/>
    <property type="match status" value="1"/>
</dbReference>
<feature type="domain" description="tRNA pseudouridylate synthase B C-terminal" evidence="8">
    <location>
        <begin position="176"/>
        <end position="225"/>
    </location>
</feature>
<dbReference type="HAMAP" id="MF_01080">
    <property type="entry name" value="TruB_bact"/>
    <property type="match status" value="1"/>
</dbReference>
<comment type="catalytic activity">
    <reaction evidence="1 5">
        <text>uridine(55) in tRNA = pseudouridine(55) in tRNA</text>
        <dbReference type="Rhea" id="RHEA:42532"/>
        <dbReference type="Rhea" id="RHEA-COMP:10101"/>
        <dbReference type="Rhea" id="RHEA-COMP:10102"/>
        <dbReference type="ChEBI" id="CHEBI:65314"/>
        <dbReference type="ChEBI" id="CHEBI:65315"/>
        <dbReference type="EC" id="5.4.99.25"/>
    </reaction>
</comment>
<reference evidence="10" key="1">
    <citation type="submission" date="2015-01" db="EMBL/GenBank/DDBJ databases">
        <authorList>
            <person name="Manzano-Marin A."/>
            <person name="Manzano-Marin A."/>
        </authorList>
    </citation>
    <scope>NUCLEOTIDE SEQUENCE [LARGE SCALE GENOMIC DNA]</scope>
    <source>
        <strain evidence="10">obscurior</strain>
    </source>
</reference>
<proteinExistence type="inferred from homology"/>
<dbReference type="NCBIfam" id="TIGR00431">
    <property type="entry name" value="TruB"/>
    <property type="match status" value="1"/>
</dbReference>
<dbReference type="EMBL" id="LN774881">
    <property type="protein sequence ID" value="CEN32154.1"/>
    <property type="molecule type" value="Genomic_DNA"/>
</dbReference>
<comment type="function">
    <text evidence="5">Responsible for synthesis of pseudouridine from uracil-55 in the psi GC loop of transfer RNAs.</text>
</comment>
<dbReference type="EC" id="5.4.99.25" evidence="5"/>
<dbReference type="Gene3D" id="2.30.130.10">
    <property type="entry name" value="PUA domain"/>
    <property type="match status" value="1"/>
</dbReference>
<dbReference type="Proteomes" id="UP000242753">
    <property type="component" value="Chromosome I"/>
</dbReference>
<organism evidence="9 10">
    <name type="scientific">Candidatus Westeberhardia cardiocondylae</name>
    <dbReference type="NCBI Taxonomy" id="1594731"/>
    <lineage>
        <taxon>Bacteria</taxon>
        <taxon>Pseudomonadati</taxon>
        <taxon>Pseudomonadota</taxon>
        <taxon>Gammaproteobacteria</taxon>
        <taxon>Enterobacterales</taxon>
        <taxon>Enterobacteriaceae</taxon>
        <taxon>ant endosymbionts</taxon>
        <taxon>Candidatus Westeberhardia</taxon>
    </lineage>
</organism>
<dbReference type="CDD" id="cd02573">
    <property type="entry name" value="PseudoU_synth_EcTruB"/>
    <property type="match status" value="1"/>
</dbReference>
<evidence type="ECO:0000313" key="9">
    <source>
        <dbReference type="EMBL" id="CEN32154.1"/>
    </source>
</evidence>
<feature type="domain" description="Pseudouridine synthase II N-terminal" evidence="6">
    <location>
        <begin position="29"/>
        <end position="175"/>
    </location>
</feature>
<accession>A0A0H5BX32</accession>
<dbReference type="InterPro" id="IPR002501">
    <property type="entry name" value="PsdUridine_synth_N"/>
</dbReference>
<dbReference type="PANTHER" id="PTHR13767">
    <property type="entry name" value="TRNA-PSEUDOURIDINE SYNTHASE"/>
    <property type="match status" value="1"/>
</dbReference>
<evidence type="ECO:0000256" key="5">
    <source>
        <dbReference type="HAMAP-Rule" id="MF_01080"/>
    </source>
</evidence>
<dbReference type="InterPro" id="IPR020103">
    <property type="entry name" value="PsdUridine_synth_cat_dom_sf"/>
</dbReference>
<keyword evidence="4 5" id="KW-0413">Isomerase</keyword>
<feature type="binding site" evidence="5">
    <location>
        <position position="174"/>
    </location>
    <ligand>
        <name>substrate</name>
    </ligand>
</feature>
<feature type="domain" description="tRNA pseudouridine synthase II TruB subfamily 1 C-terminal" evidence="7">
    <location>
        <begin position="242"/>
        <end position="302"/>
    </location>
</feature>
<feature type="binding site" evidence="5">
    <location>
        <position position="195"/>
    </location>
    <ligand>
        <name>substrate</name>
    </ligand>
</feature>
<dbReference type="GO" id="GO:0003723">
    <property type="term" value="F:RNA binding"/>
    <property type="evidence" value="ECO:0007669"/>
    <property type="project" value="InterPro"/>
</dbReference>
<evidence type="ECO:0000259" key="8">
    <source>
        <dbReference type="Pfam" id="PF16198"/>
    </source>
</evidence>
<dbReference type="Gene3D" id="3.30.2350.10">
    <property type="entry name" value="Pseudouridine synthase"/>
    <property type="match status" value="1"/>
</dbReference>